<dbReference type="GO" id="GO:0016020">
    <property type="term" value="C:membrane"/>
    <property type="evidence" value="ECO:0007669"/>
    <property type="project" value="UniProtKB-SubCell"/>
</dbReference>
<dbReference type="EMBL" id="BART01015194">
    <property type="protein sequence ID" value="GAG81366.1"/>
    <property type="molecule type" value="Genomic_DNA"/>
</dbReference>
<sequence length="261" mass="28572">APKTMNQAIVAPIKEFLSRKTAIAILVFIIIYKLADAFALALNTPFLLRGVGFDLATVGAVAKSVGVSATLIGSLIGGILMPSLGLYRSLMIFGFLQIASNLAYALLALVGKSFIAMVAAVFTEYFCGGLSTVAFIVFLTALCDRRFTATQYALFSAAMAVGRVFVGPEAAAMVDHMGWFLFYLSTFIIGIPSLILLWWLKSKLDFSAYKLIRYQIEDNTVQLTNAIVHYHHCNTLPVTARCDHVHASWLFLVESARRVRS</sequence>
<keyword evidence="4 6" id="KW-1133">Transmembrane helix</keyword>
<evidence type="ECO:0000256" key="5">
    <source>
        <dbReference type="ARBA" id="ARBA00023136"/>
    </source>
</evidence>
<feature type="non-terminal residue" evidence="7">
    <location>
        <position position="1"/>
    </location>
</feature>
<feature type="transmembrane region" description="Helical" evidence="6">
    <location>
        <begin position="152"/>
        <end position="174"/>
    </location>
</feature>
<evidence type="ECO:0000256" key="6">
    <source>
        <dbReference type="SAM" id="Phobius"/>
    </source>
</evidence>
<reference evidence="7" key="1">
    <citation type="journal article" date="2014" name="Front. Microbiol.">
        <title>High frequency of phylogenetically diverse reductive dehalogenase-homologous genes in deep subseafloor sedimentary metagenomes.</title>
        <authorList>
            <person name="Kawai M."/>
            <person name="Futagami T."/>
            <person name="Toyoda A."/>
            <person name="Takaki Y."/>
            <person name="Nishi S."/>
            <person name="Hori S."/>
            <person name="Arai W."/>
            <person name="Tsubouchi T."/>
            <person name="Morono Y."/>
            <person name="Uchiyama I."/>
            <person name="Ito T."/>
            <person name="Fujiyama A."/>
            <person name="Inagaki F."/>
            <person name="Takami H."/>
        </authorList>
    </citation>
    <scope>NUCLEOTIDE SEQUENCE</scope>
    <source>
        <strain evidence="7">Expedition CK06-06</strain>
    </source>
</reference>
<evidence type="ECO:0000256" key="1">
    <source>
        <dbReference type="ARBA" id="ARBA00004141"/>
    </source>
</evidence>
<dbReference type="PANTHER" id="PTHR12778">
    <property type="entry name" value="SOLUTE CARRIER FAMILY 33 ACETYL-COA TRANSPORTER -RELATED"/>
    <property type="match status" value="1"/>
</dbReference>
<evidence type="ECO:0000313" key="7">
    <source>
        <dbReference type="EMBL" id="GAG81366.1"/>
    </source>
</evidence>
<evidence type="ECO:0000256" key="2">
    <source>
        <dbReference type="ARBA" id="ARBA00022448"/>
    </source>
</evidence>
<protein>
    <recommendedName>
        <fullName evidence="8">Major facilitator superfamily (MFS) profile domain-containing protein</fullName>
    </recommendedName>
</protein>
<dbReference type="Gene3D" id="1.20.1250.20">
    <property type="entry name" value="MFS general substrate transporter like domains"/>
    <property type="match status" value="1"/>
</dbReference>
<comment type="subcellular location">
    <subcellularLocation>
        <location evidence="1">Membrane</location>
        <topology evidence="1">Multi-pass membrane protein</topology>
    </subcellularLocation>
</comment>
<dbReference type="PANTHER" id="PTHR12778:SF10">
    <property type="entry name" value="MAJOR FACILITATOR SUPERFAMILY DOMAIN-CONTAINING PROTEIN 3"/>
    <property type="match status" value="1"/>
</dbReference>
<feature type="transmembrane region" description="Helical" evidence="6">
    <location>
        <begin position="115"/>
        <end position="140"/>
    </location>
</feature>
<proteinExistence type="predicted"/>
<dbReference type="InterPro" id="IPR036259">
    <property type="entry name" value="MFS_trans_sf"/>
</dbReference>
<keyword evidence="5 6" id="KW-0472">Membrane</keyword>
<dbReference type="SUPFAM" id="SSF103473">
    <property type="entry name" value="MFS general substrate transporter"/>
    <property type="match status" value="1"/>
</dbReference>
<feature type="transmembrane region" description="Helical" evidence="6">
    <location>
        <begin position="180"/>
        <end position="200"/>
    </location>
</feature>
<feature type="transmembrane region" description="Helical" evidence="6">
    <location>
        <begin position="21"/>
        <end position="41"/>
    </location>
</feature>
<gene>
    <name evidence="7" type="ORF">S01H4_29580</name>
</gene>
<dbReference type="InterPro" id="IPR004752">
    <property type="entry name" value="AmpG_permease/AT-1"/>
</dbReference>
<dbReference type="AlphaFoldDB" id="X1CAK1"/>
<organism evidence="7">
    <name type="scientific">marine sediment metagenome</name>
    <dbReference type="NCBI Taxonomy" id="412755"/>
    <lineage>
        <taxon>unclassified sequences</taxon>
        <taxon>metagenomes</taxon>
        <taxon>ecological metagenomes</taxon>
    </lineage>
</organism>
<evidence type="ECO:0000256" key="3">
    <source>
        <dbReference type="ARBA" id="ARBA00022692"/>
    </source>
</evidence>
<name>X1CAK1_9ZZZZ</name>
<accession>X1CAK1</accession>
<keyword evidence="2" id="KW-0813">Transport</keyword>
<comment type="caution">
    <text evidence="7">The sequence shown here is derived from an EMBL/GenBank/DDBJ whole genome shotgun (WGS) entry which is preliminary data.</text>
</comment>
<evidence type="ECO:0008006" key="8">
    <source>
        <dbReference type="Google" id="ProtNLM"/>
    </source>
</evidence>
<keyword evidence="3 6" id="KW-0812">Transmembrane</keyword>
<evidence type="ECO:0000256" key="4">
    <source>
        <dbReference type="ARBA" id="ARBA00022989"/>
    </source>
</evidence>
<feature type="transmembrane region" description="Helical" evidence="6">
    <location>
        <begin position="61"/>
        <end position="81"/>
    </location>
</feature>
<feature type="transmembrane region" description="Helical" evidence="6">
    <location>
        <begin position="90"/>
        <end position="109"/>
    </location>
</feature>